<feature type="active site" description="Proton donor" evidence="5">
    <location>
        <position position="340"/>
    </location>
</feature>
<evidence type="ECO:0000256" key="1">
    <source>
        <dbReference type="ARBA" id="ARBA00001933"/>
    </source>
</evidence>
<dbReference type="PANTHER" id="PTHR43727:SF2">
    <property type="entry name" value="GROUP IV DECARBOXYLASE"/>
    <property type="match status" value="1"/>
</dbReference>
<evidence type="ECO:0000256" key="2">
    <source>
        <dbReference type="ARBA" id="ARBA00022793"/>
    </source>
</evidence>
<evidence type="ECO:0000259" key="8">
    <source>
        <dbReference type="Pfam" id="PF02784"/>
    </source>
</evidence>
<dbReference type="AlphaFoldDB" id="A0A4R1QR09"/>
<dbReference type="FunFam" id="3.20.20.10:FF:000003">
    <property type="entry name" value="Diaminopimelate decarboxylase"/>
    <property type="match status" value="1"/>
</dbReference>
<keyword evidence="2" id="KW-0210">Decarboxylase</keyword>
<dbReference type="CDD" id="cd06828">
    <property type="entry name" value="PLPDE_III_DapDC"/>
    <property type="match status" value="1"/>
</dbReference>
<dbReference type="SUPFAM" id="SSF50621">
    <property type="entry name" value="Alanine racemase C-terminal domain-like"/>
    <property type="match status" value="1"/>
</dbReference>
<dbReference type="InterPro" id="IPR000183">
    <property type="entry name" value="Orn/DAP/Arg_de-COase"/>
</dbReference>
<evidence type="ECO:0000259" key="7">
    <source>
        <dbReference type="Pfam" id="PF00278"/>
    </source>
</evidence>
<dbReference type="EMBL" id="SLUO01000012">
    <property type="protein sequence ID" value="TCL56289.1"/>
    <property type="molecule type" value="Genomic_DNA"/>
</dbReference>
<evidence type="ECO:0000256" key="6">
    <source>
        <dbReference type="RuleBase" id="RU003737"/>
    </source>
</evidence>
<dbReference type="PRINTS" id="PR01179">
    <property type="entry name" value="ODADCRBXLASE"/>
</dbReference>
<dbReference type="Proteomes" id="UP000295718">
    <property type="component" value="Unassembled WGS sequence"/>
</dbReference>
<organism evidence="9 10">
    <name type="scientific">Kineothrix alysoides</name>
    <dbReference type="NCBI Taxonomy" id="1469948"/>
    <lineage>
        <taxon>Bacteria</taxon>
        <taxon>Bacillati</taxon>
        <taxon>Bacillota</taxon>
        <taxon>Clostridia</taxon>
        <taxon>Lachnospirales</taxon>
        <taxon>Lachnospiraceae</taxon>
        <taxon>Kineothrix</taxon>
    </lineage>
</organism>
<comment type="similarity">
    <text evidence="6">Belongs to the Orn/Lys/Arg decarboxylase class-II family.</text>
</comment>
<dbReference type="GO" id="GO:0008836">
    <property type="term" value="F:diaminopimelate decarboxylase activity"/>
    <property type="evidence" value="ECO:0007669"/>
    <property type="project" value="InterPro"/>
</dbReference>
<feature type="modified residue" description="N6-(pyridoxal phosphate)lysine" evidence="5">
    <location>
        <position position="54"/>
    </location>
</feature>
<dbReference type="InterPro" id="IPR022644">
    <property type="entry name" value="De-COase2_N"/>
</dbReference>
<dbReference type="InterPro" id="IPR002986">
    <property type="entry name" value="DAP_deCOOHase_LysA"/>
</dbReference>
<gene>
    <name evidence="9" type="ORF">EDD76_112117</name>
</gene>
<dbReference type="InterPro" id="IPR009006">
    <property type="entry name" value="Ala_racemase/Decarboxylase_C"/>
</dbReference>
<sequence>MKTFPLDFKDLKDLITEYPTPFYLYDEEAIRQNIHRLYKAFSWNAGFREYFAVKSAPNPFLLQIFKEEGCGVDCSSETELILADSCSFHGEEIMFTSNVTSAAEFKKANSLEAIVNLDDFSHIDYLQKHGNISNLICFRLNPGGVIEYGGKTILDYNNYKFGFSKEQFTEGIAYLKKKGIRRFGLHSQFGCHRTETDYFEENARSLFEKVVDIYQKTGIKFEFINLAGGLGIPYKDNAAGADIEAVSHAIQKAYEDILKPAGLAPLPLYIEFGLFMTGPYGYFVSSVLHIKESCKTFLGLDASTNSFMSPSRYTDHHHITVAGKEKEPCNYTYDITGSLCENRDRFATDRSLPYVETGDILIFHDAGAYSYSHANNFNGKLRPAELLLCQDGSVRQIRRPESPADYFSTLDFPIKYE</sequence>
<evidence type="ECO:0000313" key="10">
    <source>
        <dbReference type="Proteomes" id="UP000295718"/>
    </source>
</evidence>
<feature type="domain" description="Orn/DAP/Arg decarboxylase 2 C-terminal" evidence="7">
    <location>
        <begin position="22"/>
        <end position="367"/>
    </location>
</feature>
<dbReference type="InterPro" id="IPR029066">
    <property type="entry name" value="PLP-binding_barrel"/>
</dbReference>
<keyword evidence="10" id="KW-1185">Reference proteome</keyword>
<dbReference type="STRING" id="1469948.GCA_000732725_00472"/>
<proteinExistence type="inferred from homology"/>
<dbReference type="GO" id="GO:0009089">
    <property type="term" value="P:lysine biosynthetic process via diaminopimelate"/>
    <property type="evidence" value="ECO:0007669"/>
    <property type="project" value="InterPro"/>
</dbReference>
<comment type="caution">
    <text evidence="9">The sequence shown here is derived from an EMBL/GenBank/DDBJ whole genome shotgun (WGS) entry which is preliminary data.</text>
</comment>
<evidence type="ECO:0000256" key="3">
    <source>
        <dbReference type="ARBA" id="ARBA00022898"/>
    </source>
</evidence>
<evidence type="ECO:0000256" key="5">
    <source>
        <dbReference type="PIRSR" id="PIRSR600183-50"/>
    </source>
</evidence>
<dbReference type="Gene3D" id="2.40.37.10">
    <property type="entry name" value="Lyase, Ornithine Decarboxylase, Chain A, domain 1"/>
    <property type="match status" value="1"/>
</dbReference>
<accession>A0A4R1QR09</accession>
<evidence type="ECO:0000256" key="4">
    <source>
        <dbReference type="ARBA" id="ARBA00023239"/>
    </source>
</evidence>
<protein>
    <submittedName>
        <fullName evidence="9">Diaminopimelate decarboxylase</fullName>
    </submittedName>
</protein>
<dbReference type="Gene3D" id="3.20.20.10">
    <property type="entry name" value="Alanine racemase"/>
    <property type="match status" value="1"/>
</dbReference>
<dbReference type="Pfam" id="PF00278">
    <property type="entry name" value="Orn_DAP_Arg_deC"/>
    <property type="match status" value="1"/>
</dbReference>
<comment type="cofactor">
    <cofactor evidence="1 5">
        <name>pyridoxal 5'-phosphate</name>
        <dbReference type="ChEBI" id="CHEBI:597326"/>
    </cofactor>
</comment>
<name>A0A4R1QR09_9FIRM</name>
<dbReference type="OrthoDB" id="9802241at2"/>
<feature type="domain" description="Orn/DAP/Arg decarboxylase 2 N-terminal" evidence="8">
    <location>
        <begin position="30"/>
        <end position="276"/>
    </location>
</feature>
<reference evidence="9 10" key="1">
    <citation type="submission" date="2019-03" db="EMBL/GenBank/DDBJ databases">
        <title>Genomic Encyclopedia of Type Strains, Phase IV (KMG-IV): sequencing the most valuable type-strain genomes for metagenomic binning, comparative biology and taxonomic classification.</title>
        <authorList>
            <person name="Goeker M."/>
        </authorList>
    </citation>
    <scope>NUCLEOTIDE SEQUENCE [LARGE SCALE GENOMIC DNA]</scope>
    <source>
        <strain evidence="9 10">DSM 100556</strain>
    </source>
</reference>
<keyword evidence="4" id="KW-0456">Lyase</keyword>
<dbReference type="SUPFAM" id="SSF51419">
    <property type="entry name" value="PLP-binding barrel"/>
    <property type="match status" value="1"/>
</dbReference>
<dbReference type="RefSeq" id="WP_031389237.1">
    <property type="nucleotide sequence ID" value="NZ_JPNB01000001.1"/>
</dbReference>
<dbReference type="Pfam" id="PF02784">
    <property type="entry name" value="Orn_Arg_deC_N"/>
    <property type="match status" value="1"/>
</dbReference>
<dbReference type="PANTHER" id="PTHR43727">
    <property type="entry name" value="DIAMINOPIMELATE DECARBOXYLASE"/>
    <property type="match status" value="1"/>
</dbReference>
<dbReference type="InterPro" id="IPR022643">
    <property type="entry name" value="De-COase2_C"/>
</dbReference>
<keyword evidence="3 5" id="KW-0663">Pyridoxal phosphate</keyword>
<evidence type="ECO:0000313" key="9">
    <source>
        <dbReference type="EMBL" id="TCL56289.1"/>
    </source>
</evidence>